<evidence type="ECO:0000256" key="5">
    <source>
        <dbReference type="ARBA" id="ARBA00022705"/>
    </source>
</evidence>
<evidence type="ECO:0000259" key="9">
    <source>
        <dbReference type="Pfam" id="PF06144"/>
    </source>
</evidence>
<evidence type="ECO:0000256" key="7">
    <source>
        <dbReference type="ARBA" id="ARBA00034754"/>
    </source>
</evidence>
<dbReference type="InterPro" id="IPR008921">
    <property type="entry name" value="DNA_pol3_clamp-load_cplx_C"/>
</dbReference>
<evidence type="ECO:0000256" key="4">
    <source>
        <dbReference type="ARBA" id="ARBA00022695"/>
    </source>
</evidence>
<feature type="domain" description="DNA polymerase III delta N-terminal" evidence="9">
    <location>
        <begin position="19"/>
        <end position="137"/>
    </location>
</feature>
<dbReference type="RefSeq" id="WP_011680245.1">
    <property type="nucleotide sequence ID" value="NZ_AP017936.1"/>
</dbReference>
<comment type="similarity">
    <text evidence="7">Belongs to the DNA polymerase HolA subunit family.</text>
</comment>
<dbReference type="Pfam" id="PF21694">
    <property type="entry name" value="DNA_pol3_delta_C"/>
    <property type="match status" value="1"/>
</dbReference>
<dbReference type="GeneID" id="29576826"/>
<reference evidence="11 12" key="1">
    <citation type="submission" date="2019-10" db="EMBL/GenBank/DDBJ databases">
        <title>WGS of Leuconostoc mesenteroides.</title>
        <authorList>
            <person name="Melo Bolivar J."/>
            <person name="Marino-Ramirez L."/>
            <person name="Villamil Diaz L.M."/>
        </authorList>
    </citation>
    <scope>NUCLEOTIDE SEQUENCE [LARGE SCALE GENOMIC DNA]</scope>
    <source>
        <strain evidence="11 12">M11</strain>
    </source>
</reference>
<dbReference type="Gene3D" id="3.40.50.300">
    <property type="entry name" value="P-loop containing nucleotide triphosphate hydrolases"/>
    <property type="match status" value="1"/>
</dbReference>
<evidence type="ECO:0000313" key="12">
    <source>
        <dbReference type="Proteomes" id="UP000469952"/>
    </source>
</evidence>
<evidence type="ECO:0000256" key="3">
    <source>
        <dbReference type="ARBA" id="ARBA00022679"/>
    </source>
</evidence>
<dbReference type="OMA" id="EEPYYID"/>
<dbReference type="EC" id="2.7.7.7" evidence="1"/>
<dbReference type="GO" id="GO:0009360">
    <property type="term" value="C:DNA polymerase III complex"/>
    <property type="evidence" value="ECO:0007669"/>
    <property type="project" value="InterPro"/>
</dbReference>
<dbReference type="InterPro" id="IPR048466">
    <property type="entry name" value="DNA_pol3_delta-like_C"/>
</dbReference>
<proteinExistence type="inferred from homology"/>
<keyword evidence="5" id="KW-0235">DNA replication</keyword>
<keyword evidence="3 11" id="KW-0808">Transferase</keyword>
<dbReference type="PANTHER" id="PTHR34388">
    <property type="entry name" value="DNA POLYMERASE III SUBUNIT DELTA"/>
    <property type="match status" value="1"/>
</dbReference>
<dbReference type="InterPro" id="IPR027417">
    <property type="entry name" value="P-loop_NTPase"/>
</dbReference>
<organism evidence="11 12">
    <name type="scientific">Leuconostoc mesenteroides</name>
    <dbReference type="NCBI Taxonomy" id="1245"/>
    <lineage>
        <taxon>Bacteria</taxon>
        <taxon>Bacillati</taxon>
        <taxon>Bacillota</taxon>
        <taxon>Bacilli</taxon>
        <taxon>Lactobacillales</taxon>
        <taxon>Lactobacillaceae</taxon>
        <taxon>Leuconostoc</taxon>
    </lineage>
</organism>
<keyword evidence="6" id="KW-0239">DNA-directed DNA polymerase</keyword>
<dbReference type="Pfam" id="PF06144">
    <property type="entry name" value="DNA_pol3_delta"/>
    <property type="match status" value="1"/>
</dbReference>
<protein>
    <recommendedName>
        <fullName evidence="2">DNA polymerase III subunit delta</fullName>
        <ecNumber evidence="1">2.7.7.7</ecNumber>
    </recommendedName>
</protein>
<dbReference type="OrthoDB" id="9775929at2"/>
<dbReference type="NCBIfam" id="TIGR01128">
    <property type="entry name" value="holA"/>
    <property type="match status" value="1"/>
</dbReference>
<comment type="catalytic activity">
    <reaction evidence="8">
        <text>DNA(n) + a 2'-deoxyribonucleoside 5'-triphosphate = DNA(n+1) + diphosphate</text>
        <dbReference type="Rhea" id="RHEA:22508"/>
        <dbReference type="Rhea" id="RHEA-COMP:17339"/>
        <dbReference type="Rhea" id="RHEA-COMP:17340"/>
        <dbReference type="ChEBI" id="CHEBI:33019"/>
        <dbReference type="ChEBI" id="CHEBI:61560"/>
        <dbReference type="ChEBI" id="CHEBI:173112"/>
        <dbReference type="EC" id="2.7.7.7"/>
    </reaction>
</comment>
<evidence type="ECO:0000256" key="6">
    <source>
        <dbReference type="ARBA" id="ARBA00022932"/>
    </source>
</evidence>
<dbReference type="GO" id="GO:0006261">
    <property type="term" value="P:DNA-templated DNA replication"/>
    <property type="evidence" value="ECO:0007669"/>
    <property type="project" value="TreeGrafter"/>
</dbReference>
<dbReference type="AlphaFoldDB" id="A0A223XW46"/>
<keyword evidence="4 11" id="KW-0548">Nucleotidyltransferase</keyword>
<comment type="caution">
    <text evidence="11">The sequence shown here is derived from an EMBL/GenBank/DDBJ whole genome shotgun (WGS) entry which is preliminary data.</text>
</comment>
<dbReference type="GO" id="GO:0003677">
    <property type="term" value="F:DNA binding"/>
    <property type="evidence" value="ECO:0007669"/>
    <property type="project" value="InterPro"/>
</dbReference>
<gene>
    <name evidence="11" type="primary">holA</name>
    <name evidence="11" type="ORF">GFV13_07945</name>
</gene>
<dbReference type="InterPro" id="IPR010372">
    <property type="entry name" value="DNA_pol3_delta_N"/>
</dbReference>
<evidence type="ECO:0000256" key="8">
    <source>
        <dbReference type="ARBA" id="ARBA00049244"/>
    </source>
</evidence>
<dbReference type="GO" id="GO:0003887">
    <property type="term" value="F:DNA-directed DNA polymerase activity"/>
    <property type="evidence" value="ECO:0007669"/>
    <property type="project" value="UniProtKB-KW"/>
</dbReference>
<dbReference type="InterPro" id="IPR005790">
    <property type="entry name" value="DNA_polIII_delta"/>
</dbReference>
<dbReference type="Gene3D" id="1.20.272.10">
    <property type="match status" value="1"/>
</dbReference>
<dbReference type="STRING" id="1245.ARA02_07295"/>
<dbReference type="SUPFAM" id="SSF52540">
    <property type="entry name" value="P-loop containing nucleoside triphosphate hydrolases"/>
    <property type="match status" value="1"/>
</dbReference>
<evidence type="ECO:0000313" key="11">
    <source>
        <dbReference type="EMBL" id="MQR27192.1"/>
    </source>
</evidence>
<name>A0A223XW46_LEUME</name>
<evidence type="ECO:0000256" key="1">
    <source>
        <dbReference type="ARBA" id="ARBA00012417"/>
    </source>
</evidence>
<dbReference type="PANTHER" id="PTHR34388:SF1">
    <property type="entry name" value="DNA POLYMERASE III SUBUNIT DELTA"/>
    <property type="match status" value="1"/>
</dbReference>
<evidence type="ECO:0000256" key="2">
    <source>
        <dbReference type="ARBA" id="ARBA00017703"/>
    </source>
</evidence>
<accession>A0A223XW46</accession>
<dbReference type="Gene3D" id="1.10.8.60">
    <property type="match status" value="1"/>
</dbReference>
<dbReference type="Proteomes" id="UP000469952">
    <property type="component" value="Unassembled WGS sequence"/>
</dbReference>
<dbReference type="SUPFAM" id="SSF48019">
    <property type="entry name" value="post-AAA+ oligomerization domain-like"/>
    <property type="match status" value="1"/>
</dbReference>
<sequence length="333" mass="37943">MNLKQLQQQIENNAMANFYIVTGEEETLLSHAKSMFKGLVDQEDRDMNYSQIDLTEQTLDVVINDAMSVPFFGDRRVVVVKNPQFLTATGKVGDRDQELLLKLFDQPVLQNIVVFFANDLKLDKRKKLAKVLLKTAENISLPALNERQAQQAIVQQLDQRSYAIEPEALHELMQRTNAQYTDMKNELPKLITYAEQTKKITLDVVSALVPKTLTANAFDLVDAVIKRRPQEALTLYHDLLQNGEAPLRLNAVLTNQFRLLLQVAGLSGNDQDIGAQLKVHPYRVKLAKEALRSYPPQFVRTGYLGMIDIETQLKSTSQDPELLFERFILKNFQ</sequence>
<dbReference type="EMBL" id="WIPA01000012">
    <property type="protein sequence ID" value="MQR27192.1"/>
    <property type="molecule type" value="Genomic_DNA"/>
</dbReference>
<feature type="domain" description="DNA polymerase III delta subunit-like C-terminal" evidence="10">
    <location>
        <begin position="215"/>
        <end position="330"/>
    </location>
</feature>
<evidence type="ECO:0000259" key="10">
    <source>
        <dbReference type="Pfam" id="PF21694"/>
    </source>
</evidence>